<evidence type="ECO:0000259" key="2">
    <source>
        <dbReference type="PROSITE" id="PS50105"/>
    </source>
</evidence>
<name>A0ABD1KB79_9TELE</name>
<feature type="compositionally biased region" description="Pro residues" evidence="1">
    <location>
        <begin position="308"/>
        <end position="324"/>
    </location>
</feature>
<protein>
    <recommendedName>
        <fullName evidence="2">SAM domain-containing protein</fullName>
    </recommendedName>
</protein>
<organism evidence="3 4">
    <name type="scientific">Coilia grayii</name>
    <name type="common">Gray's grenadier anchovy</name>
    <dbReference type="NCBI Taxonomy" id="363190"/>
    <lineage>
        <taxon>Eukaryota</taxon>
        <taxon>Metazoa</taxon>
        <taxon>Chordata</taxon>
        <taxon>Craniata</taxon>
        <taxon>Vertebrata</taxon>
        <taxon>Euteleostomi</taxon>
        <taxon>Actinopterygii</taxon>
        <taxon>Neopterygii</taxon>
        <taxon>Teleostei</taxon>
        <taxon>Clupei</taxon>
        <taxon>Clupeiformes</taxon>
        <taxon>Clupeoidei</taxon>
        <taxon>Engraulidae</taxon>
        <taxon>Coilinae</taxon>
        <taxon>Coilia</taxon>
    </lineage>
</organism>
<dbReference type="PROSITE" id="PS50105">
    <property type="entry name" value="SAM_DOMAIN"/>
    <property type="match status" value="1"/>
</dbReference>
<feature type="region of interest" description="Disordered" evidence="1">
    <location>
        <begin position="304"/>
        <end position="327"/>
    </location>
</feature>
<dbReference type="InterPro" id="IPR001660">
    <property type="entry name" value="SAM"/>
</dbReference>
<proteinExistence type="predicted"/>
<dbReference type="Gene3D" id="1.10.150.50">
    <property type="entry name" value="Transcription Factor, Ets-1"/>
    <property type="match status" value="1"/>
</dbReference>
<reference evidence="3 4" key="1">
    <citation type="submission" date="2024-09" db="EMBL/GenBank/DDBJ databases">
        <title>A chromosome-level genome assembly of Gray's grenadier anchovy, Coilia grayii.</title>
        <authorList>
            <person name="Fu Z."/>
        </authorList>
    </citation>
    <scope>NUCLEOTIDE SEQUENCE [LARGE SCALE GENOMIC DNA]</scope>
    <source>
        <strain evidence="3">G4</strain>
        <tissue evidence="3">Muscle</tissue>
    </source>
</reference>
<dbReference type="InterPro" id="IPR052227">
    <property type="entry name" value="Arf-Rho-GAP_ANK-PH_domain"/>
</dbReference>
<dbReference type="PANTHER" id="PTHR45899">
    <property type="entry name" value="RHO GTPASE ACTIVATING PROTEIN AT 15B, ISOFORM C"/>
    <property type="match status" value="1"/>
</dbReference>
<accession>A0ABD1KB79</accession>
<dbReference type="SMART" id="SM00454">
    <property type="entry name" value="SAM"/>
    <property type="match status" value="1"/>
</dbReference>
<feature type="domain" description="SAM" evidence="2">
    <location>
        <begin position="24"/>
        <end position="77"/>
    </location>
</feature>
<dbReference type="SUPFAM" id="SSF47769">
    <property type="entry name" value="SAM/Pointed domain"/>
    <property type="match status" value="1"/>
</dbReference>
<evidence type="ECO:0000256" key="1">
    <source>
        <dbReference type="SAM" id="MobiDB-lite"/>
    </source>
</evidence>
<keyword evidence="4" id="KW-1185">Reference proteome</keyword>
<comment type="caution">
    <text evidence="3">The sequence shown here is derived from an EMBL/GenBank/DDBJ whole genome shotgun (WGS) entry which is preliminary data.</text>
</comment>
<evidence type="ECO:0000313" key="4">
    <source>
        <dbReference type="Proteomes" id="UP001591681"/>
    </source>
</evidence>
<dbReference type="Pfam" id="PF00536">
    <property type="entry name" value="SAM_1"/>
    <property type="match status" value="1"/>
</dbReference>
<dbReference type="EMBL" id="JBHFQA010000007">
    <property type="protein sequence ID" value="KAL2096271.1"/>
    <property type="molecule type" value="Genomic_DNA"/>
</dbReference>
<dbReference type="Proteomes" id="UP001591681">
    <property type="component" value="Unassembled WGS sequence"/>
</dbReference>
<feature type="region of interest" description="Disordered" evidence="1">
    <location>
        <begin position="222"/>
        <end position="279"/>
    </location>
</feature>
<dbReference type="InterPro" id="IPR013761">
    <property type="entry name" value="SAM/pointed_sf"/>
</dbReference>
<dbReference type="PANTHER" id="PTHR45899:SF2">
    <property type="entry name" value="RHO GTPASE ACTIVATING PROTEIN AT 15B, ISOFORM C"/>
    <property type="match status" value="1"/>
</dbReference>
<feature type="compositionally biased region" description="Low complexity" evidence="1">
    <location>
        <begin position="222"/>
        <end position="257"/>
    </location>
</feature>
<sequence length="340" mass="35216">MMSSSSPPSPCVPVPGAGAWSQPVCDWLAGLRLEQYGDVFRERGLVAVGDCVGLSSEQLEEMGVSLPGHRKRILGNLPQPEATPIPKSRTKFRLAADDAPPIPPRASHSRPPQCFSPATGFSATVPTAIITMATVPTAAEPRATVPTATTAMATVLTSTGSTATVDTASAPGKPTPVPRPRLQISANKEAQTGHGPAPVSPSFTPALSPTLSAPLPLSLQQSLSPSISQTSPTSPSLPLFLHSSSSPSLSPSISQSSPSPPLPRSLSPSEMHLHEQCSLGQLPPLPPKCYPPLAVVPPQLTPALLAPPAVPRRPPAPPQRPPRTTPHNRYATLALAGVCV</sequence>
<evidence type="ECO:0000313" key="3">
    <source>
        <dbReference type="EMBL" id="KAL2096271.1"/>
    </source>
</evidence>
<gene>
    <name evidence="3" type="ORF">ACEWY4_008419</name>
</gene>
<dbReference type="AlphaFoldDB" id="A0ABD1KB79"/>